<dbReference type="GO" id="GO:0004084">
    <property type="term" value="F:branched-chain-amino-acid transaminase activity"/>
    <property type="evidence" value="ECO:0007669"/>
    <property type="project" value="UniProtKB-EC"/>
</dbReference>
<feature type="transmembrane region" description="Helical" evidence="6">
    <location>
        <begin position="101"/>
        <end position="120"/>
    </location>
</feature>
<dbReference type="AlphaFoldDB" id="G4CLY8"/>
<keyword evidence="4 6" id="KW-1133">Transmembrane helix</keyword>
<dbReference type="Proteomes" id="UP000005336">
    <property type="component" value="Unassembled WGS sequence"/>
</dbReference>
<keyword evidence="3 6" id="KW-0812">Transmembrane</keyword>
<accession>G4CLY8</accession>
<dbReference type="InterPro" id="IPR051791">
    <property type="entry name" value="Pra-immunoreactive"/>
</dbReference>
<proteinExistence type="predicted"/>
<keyword evidence="8" id="KW-0808">Transferase</keyword>
<name>G4CLY8_9NEIS</name>
<keyword evidence="2" id="KW-1003">Cell membrane</keyword>
<comment type="caution">
    <text evidence="8">The sequence shown here is derived from an EMBL/GenBank/DDBJ whole genome shotgun (WGS) entry which is preliminary data.</text>
</comment>
<dbReference type="GO" id="GO:0005886">
    <property type="term" value="C:plasma membrane"/>
    <property type="evidence" value="ECO:0007669"/>
    <property type="project" value="UniProtKB-SubCell"/>
</dbReference>
<dbReference type="STRING" id="1030841.HMPREF9370_0097"/>
<sequence>MNYAGFWIRTVAVIIDTIILMIVILPLMYLIYGDAYFAVSDEIRYSFGFWDTFLNHIFPAIFTLFFWNKFAATPGKMLLALKVVDAKTGEDIDLRQSIIRYIGYFIAILPLFLGLIWVAFDKRKQGWHDKMAGTVIVRK</sequence>
<dbReference type="EC" id="2.6.1.42" evidence="8"/>
<feature type="transmembrane region" description="Helical" evidence="6">
    <location>
        <begin position="6"/>
        <end position="32"/>
    </location>
</feature>
<dbReference type="HOGENOM" id="CLU_053152_3_2_4"/>
<evidence type="ECO:0000313" key="8">
    <source>
        <dbReference type="EMBL" id="EGZ51346.1"/>
    </source>
</evidence>
<feature type="transmembrane region" description="Helical" evidence="6">
    <location>
        <begin position="53"/>
        <end position="72"/>
    </location>
</feature>
<evidence type="ECO:0000256" key="6">
    <source>
        <dbReference type="SAM" id="Phobius"/>
    </source>
</evidence>
<gene>
    <name evidence="8" type="primary">ilvE2</name>
    <name evidence="8" type="ORF">HMPREF9370_0097</name>
</gene>
<dbReference type="InterPro" id="IPR010432">
    <property type="entry name" value="RDD"/>
</dbReference>
<dbReference type="OrthoDB" id="5298807at2"/>
<evidence type="ECO:0000313" key="9">
    <source>
        <dbReference type="Proteomes" id="UP000005336"/>
    </source>
</evidence>
<evidence type="ECO:0000256" key="5">
    <source>
        <dbReference type="ARBA" id="ARBA00023136"/>
    </source>
</evidence>
<dbReference type="Pfam" id="PF06271">
    <property type="entry name" value="RDD"/>
    <property type="match status" value="1"/>
</dbReference>
<comment type="subcellular location">
    <subcellularLocation>
        <location evidence="1">Cell membrane</location>
        <topology evidence="1">Multi-pass membrane protein</topology>
    </subcellularLocation>
</comment>
<evidence type="ECO:0000256" key="3">
    <source>
        <dbReference type="ARBA" id="ARBA00022692"/>
    </source>
</evidence>
<evidence type="ECO:0000259" key="7">
    <source>
        <dbReference type="Pfam" id="PF06271"/>
    </source>
</evidence>
<dbReference type="RefSeq" id="WP_009115244.1">
    <property type="nucleotide sequence ID" value="NZ_JH165159.1"/>
</dbReference>
<dbReference type="PANTHER" id="PTHR36115:SF4">
    <property type="entry name" value="MEMBRANE PROTEIN"/>
    <property type="match status" value="1"/>
</dbReference>
<dbReference type="PANTHER" id="PTHR36115">
    <property type="entry name" value="PROLINE-RICH ANTIGEN HOMOLOG-RELATED"/>
    <property type="match status" value="1"/>
</dbReference>
<evidence type="ECO:0000256" key="2">
    <source>
        <dbReference type="ARBA" id="ARBA00022475"/>
    </source>
</evidence>
<keyword evidence="9" id="KW-1185">Reference proteome</keyword>
<keyword evidence="8" id="KW-0032">Aminotransferase</keyword>
<organism evidence="8 9">
    <name type="scientific">Neisseria wadsworthii 9715</name>
    <dbReference type="NCBI Taxonomy" id="1030841"/>
    <lineage>
        <taxon>Bacteria</taxon>
        <taxon>Pseudomonadati</taxon>
        <taxon>Pseudomonadota</taxon>
        <taxon>Betaproteobacteria</taxon>
        <taxon>Neisseriales</taxon>
        <taxon>Neisseriaceae</taxon>
        <taxon>Neisseria</taxon>
    </lineage>
</organism>
<dbReference type="PATRIC" id="fig|1030841.3.peg.106"/>
<protein>
    <submittedName>
        <fullName evidence="8">Branched-chain amino acid aminotransferase I</fullName>
        <ecNumber evidence="8">2.6.1.42</ecNumber>
    </submittedName>
</protein>
<evidence type="ECO:0000256" key="1">
    <source>
        <dbReference type="ARBA" id="ARBA00004651"/>
    </source>
</evidence>
<dbReference type="EMBL" id="AGAZ01000002">
    <property type="protein sequence ID" value="EGZ51346.1"/>
    <property type="molecule type" value="Genomic_DNA"/>
</dbReference>
<reference evidence="8 9" key="1">
    <citation type="submission" date="2011-06" db="EMBL/GenBank/DDBJ databases">
        <authorList>
            <person name="Muzny D."/>
            <person name="Qin X."/>
            <person name="Deng J."/>
            <person name="Jiang H."/>
            <person name="Liu Y."/>
            <person name="Qu J."/>
            <person name="Song X.-Z."/>
            <person name="Zhang L."/>
            <person name="Thornton R."/>
            <person name="Coyle M."/>
            <person name="Francisco L."/>
            <person name="Jackson L."/>
            <person name="Javaid M."/>
            <person name="Korchina V."/>
            <person name="Kovar C."/>
            <person name="Mata R."/>
            <person name="Mathew T."/>
            <person name="Ngo R."/>
            <person name="Nguyen L."/>
            <person name="Nguyen N."/>
            <person name="Okwuonu G."/>
            <person name="Ongeri F."/>
            <person name="Pham C."/>
            <person name="Simmons D."/>
            <person name="Wilczek-Boney K."/>
            <person name="Hale W."/>
            <person name="Jakkamsetti A."/>
            <person name="Pham P."/>
            <person name="Ruth R."/>
            <person name="San Lucas F."/>
            <person name="Warren J."/>
            <person name="Zhang J."/>
            <person name="Zhao Z."/>
            <person name="Zhou C."/>
            <person name="Zhu D."/>
            <person name="Lee S."/>
            <person name="Bess C."/>
            <person name="Blankenburg K."/>
            <person name="Forbes L."/>
            <person name="Fu Q."/>
            <person name="Gubbala S."/>
            <person name="Hirani K."/>
            <person name="Jayaseelan J.C."/>
            <person name="Lara F."/>
            <person name="Munidasa M."/>
            <person name="Palculict T."/>
            <person name="Patil S."/>
            <person name="Pu L.-L."/>
            <person name="Saada N."/>
            <person name="Tang L."/>
            <person name="Weissenberger G."/>
            <person name="Zhu Y."/>
            <person name="Hemphill L."/>
            <person name="Shang Y."/>
            <person name="Youmans B."/>
            <person name="Ayvaz T."/>
            <person name="Ross M."/>
            <person name="Santibanez J."/>
            <person name="Aqrawi P."/>
            <person name="Gross S."/>
            <person name="Joshi V."/>
            <person name="Fowler G."/>
            <person name="Nazareth L."/>
            <person name="Reid J."/>
            <person name="Worley K."/>
            <person name="Petrosino J."/>
            <person name="Highlander S."/>
            <person name="Gibbs R."/>
        </authorList>
    </citation>
    <scope>NUCLEOTIDE SEQUENCE [LARGE SCALE GENOMIC DNA]</scope>
    <source>
        <strain evidence="8 9">9715</strain>
    </source>
</reference>
<keyword evidence="5 6" id="KW-0472">Membrane</keyword>
<feature type="domain" description="RDD" evidence="7">
    <location>
        <begin position="3"/>
        <end position="133"/>
    </location>
</feature>
<evidence type="ECO:0000256" key="4">
    <source>
        <dbReference type="ARBA" id="ARBA00022989"/>
    </source>
</evidence>